<dbReference type="AlphaFoldDB" id="A0A7C4E2M6"/>
<name>A0A7C4E2M6_CALS0</name>
<evidence type="ECO:0000256" key="6">
    <source>
        <dbReference type="HAMAP-Rule" id="MF_01328"/>
    </source>
</evidence>
<dbReference type="Gene3D" id="3.40.1370.10">
    <property type="match status" value="1"/>
</dbReference>
<evidence type="ECO:0000256" key="4">
    <source>
        <dbReference type="ARBA" id="ARBA00022980"/>
    </source>
</evidence>
<comment type="caution">
    <text evidence="9">The sequence shown here is derived from an EMBL/GenBank/DDBJ whole genome shotgun (WGS) entry which is preliminary data.</text>
</comment>
<dbReference type="EMBL" id="DTAD01000079">
    <property type="protein sequence ID" value="HGN90901.1"/>
    <property type="molecule type" value="Genomic_DNA"/>
</dbReference>
<sequence length="272" mass="29267">MNFTASLLLQKPQQPTVKVYNLEGEAVETIPLPSFFSAPLREDLVARAYIHLATHSLQPKGASKISGHKHSVESWGPGFGMARISRIKGRGTPKYGAGGMVPSAVGGRPTHPPTPEKKIHKQINKKELRNALLAALAFTASPQHVKARGHRIAEQTTLPIIVDDGLEALSKTAEARNVLTRLGLGDELKRCGVKKVRAGKGKMRGRRYKRRKGPLIVVAADHGVGKAASNIPGVEVVTAKDLSVLHLAPGAKPGRLTLFTKSALKALEERLK</sequence>
<accession>A0A7C4E2M6</accession>
<dbReference type="EMBL" id="DRXG01000011">
    <property type="protein sequence ID" value="HHN51844.1"/>
    <property type="molecule type" value="Genomic_DNA"/>
</dbReference>
<proteinExistence type="inferred from homology"/>
<dbReference type="PANTHER" id="PTHR19431">
    <property type="entry name" value="60S RIBOSOMAL PROTEIN L4"/>
    <property type="match status" value="1"/>
</dbReference>
<dbReference type="GO" id="GO:0005840">
    <property type="term" value="C:ribosome"/>
    <property type="evidence" value="ECO:0007669"/>
    <property type="project" value="UniProtKB-KW"/>
</dbReference>
<comment type="similarity">
    <text evidence="1 6">Belongs to the universal ribosomal protein uL4 family.</text>
</comment>
<protein>
    <recommendedName>
        <fullName evidence="6">Large ribosomal subunit protein uL4</fullName>
    </recommendedName>
</protein>
<evidence type="ECO:0000313" key="10">
    <source>
        <dbReference type="EMBL" id="HHN51844.1"/>
    </source>
</evidence>
<dbReference type="HAMAP" id="MF_01328_A">
    <property type="entry name" value="Ribosomal_uL4_A"/>
    <property type="match status" value="1"/>
</dbReference>
<evidence type="ECO:0000256" key="7">
    <source>
        <dbReference type="SAM" id="MobiDB-lite"/>
    </source>
</evidence>
<evidence type="ECO:0000256" key="3">
    <source>
        <dbReference type="ARBA" id="ARBA00022884"/>
    </source>
</evidence>
<evidence type="ECO:0000256" key="2">
    <source>
        <dbReference type="ARBA" id="ARBA00022730"/>
    </source>
</evidence>
<keyword evidence="2 6" id="KW-0699">rRNA-binding</keyword>
<dbReference type="SUPFAM" id="SSF52166">
    <property type="entry name" value="Ribosomal protein L4"/>
    <property type="match status" value="1"/>
</dbReference>
<dbReference type="InterPro" id="IPR023574">
    <property type="entry name" value="Ribosomal_uL4_dom_sf"/>
</dbReference>
<comment type="function">
    <text evidence="6">One of the primary rRNA binding proteins, this protein initially binds near the 5'-end of the 23S rRNA. It is important during the early stages of 50S assembly. It makes multiple contacts with different domains of the 23S rRNA in the assembled 50S subunit and ribosome.</text>
</comment>
<evidence type="ECO:0000313" key="8">
    <source>
        <dbReference type="EMBL" id="HGL41385.1"/>
    </source>
</evidence>
<dbReference type="NCBIfam" id="TIGR03672">
    <property type="entry name" value="rpl4p_arch"/>
    <property type="match status" value="1"/>
</dbReference>
<feature type="region of interest" description="Disordered" evidence="7">
    <location>
        <begin position="92"/>
        <end position="117"/>
    </location>
</feature>
<dbReference type="GO" id="GO:1990904">
    <property type="term" value="C:ribonucleoprotein complex"/>
    <property type="evidence" value="ECO:0007669"/>
    <property type="project" value="UniProtKB-KW"/>
</dbReference>
<evidence type="ECO:0000313" key="9">
    <source>
        <dbReference type="EMBL" id="HGN90901.1"/>
    </source>
</evidence>
<dbReference type="Pfam" id="PF00573">
    <property type="entry name" value="Ribosomal_L4"/>
    <property type="match status" value="1"/>
</dbReference>
<dbReference type="EMBL" id="DTCM01000082">
    <property type="protein sequence ID" value="HGL41385.1"/>
    <property type="molecule type" value="Genomic_DNA"/>
</dbReference>
<organism evidence="9">
    <name type="scientific">Caldiarchaeum subterraneum</name>
    <dbReference type="NCBI Taxonomy" id="311458"/>
    <lineage>
        <taxon>Archaea</taxon>
        <taxon>Nitrososphaerota</taxon>
        <taxon>Candidatus Caldarchaeales</taxon>
        <taxon>Candidatus Caldarchaeaceae</taxon>
        <taxon>Candidatus Caldarchaeum</taxon>
    </lineage>
</organism>
<reference evidence="9" key="1">
    <citation type="journal article" date="2020" name="mSystems">
        <title>Genome- and Community-Level Interaction Insights into Carbon Utilization and Element Cycling Functions of Hydrothermarchaeota in Hydrothermal Sediment.</title>
        <authorList>
            <person name="Zhou Z."/>
            <person name="Liu Y."/>
            <person name="Xu W."/>
            <person name="Pan J."/>
            <person name="Luo Z.H."/>
            <person name="Li M."/>
        </authorList>
    </citation>
    <scope>NUCLEOTIDE SEQUENCE [LARGE SCALE GENOMIC DNA]</scope>
    <source>
        <strain evidence="10">SpSt-1073</strain>
        <strain evidence="9">SpSt-613</strain>
        <strain evidence="8">SpSt-669</strain>
    </source>
</reference>
<dbReference type="GO" id="GO:0006412">
    <property type="term" value="P:translation"/>
    <property type="evidence" value="ECO:0007669"/>
    <property type="project" value="UniProtKB-UniRule"/>
</dbReference>
<evidence type="ECO:0000256" key="1">
    <source>
        <dbReference type="ARBA" id="ARBA00010528"/>
    </source>
</evidence>
<comment type="function">
    <text evidence="6">Forms part of the polypeptide exit tunnel.</text>
</comment>
<dbReference type="InterPro" id="IPR002136">
    <property type="entry name" value="Ribosomal_uL4"/>
</dbReference>
<keyword evidence="4 6" id="KW-0689">Ribosomal protein</keyword>
<dbReference type="InterPro" id="IPR045240">
    <property type="entry name" value="Ribosomal_uL4_euk/arch"/>
</dbReference>
<dbReference type="GO" id="GO:0019843">
    <property type="term" value="F:rRNA binding"/>
    <property type="evidence" value="ECO:0007669"/>
    <property type="project" value="UniProtKB-UniRule"/>
</dbReference>
<keyword evidence="5 6" id="KW-0687">Ribonucleoprotein</keyword>
<evidence type="ECO:0000256" key="5">
    <source>
        <dbReference type="ARBA" id="ARBA00023274"/>
    </source>
</evidence>
<dbReference type="GO" id="GO:0003735">
    <property type="term" value="F:structural constituent of ribosome"/>
    <property type="evidence" value="ECO:0007669"/>
    <property type="project" value="InterPro"/>
</dbReference>
<dbReference type="InterPro" id="IPR019970">
    <property type="entry name" value="Ribosomall_uL4-arc"/>
</dbReference>
<comment type="subunit">
    <text evidence="6">Part of the 50S ribosomal subunit.</text>
</comment>
<keyword evidence="3 6" id="KW-0694">RNA-binding</keyword>
<gene>
    <name evidence="6" type="primary">rpl4</name>
    <name evidence="10" type="ORF">ENM30_00865</name>
    <name evidence="9" type="ORF">ENT82_07260</name>
    <name evidence="8" type="ORF">ENU43_06955</name>
</gene>